<accession>A0ABS3JSM2</accession>
<proteinExistence type="predicted"/>
<keyword evidence="2" id="KW-1185">Reference proteome</keyword>
<name>A0ABS3JSM2_9BACT</name>
<protein>
    <submittedName>
        <fullName evidence="1">Uncharacterized protein</fullName>
    </submittedName>
</protein>
<reference evidence="1 2" key="1">
    <citation type="submission" date="2021-03" db="EMBL/GenBank/DDBJ databases">
        <title>Fibrella sp. HMF5405 genome sequencing and assembly.</title>
        <authorList>
            <person name="Kang H."/>
            <person name="Kim H."/>
            <person name="Bae S."/>
            <person name="Joh K."/>
        </authorList>
    </citation>
    <scope>NUCLEOTIDE SEQUENCE [LARGE SCALE GENOMIC DNA]</scope>
    <source>
        <strain evidence="1 2">HMF5405</strain>
    </source>
</reference>
<gene>
    <name evidence="1" type="ORF">J2I46_30860</name>
</gene>
<organism evidence="1 2">
    <name type="scientific">Fibrella forsythiae</name>
    <dbReference type="NCBI Taxonomy" id="2817061"/>
    <lineage>
        <taxon>Bacteria</taxon>
        <taxon>Pseudomonadati</taxon>
        <taxon>Bacteroidota</taxon>
        <taxon>Cytophagia</taxon>
        <taxon>Cytophagales</taxon>
        <taxon>Spirosomataceae</taxon>
        <taxon>Fibrella</taxon>
    </lineage>
</organism>
<dbReference type="EMBL" id="JAFMYW010000018">
    <property type="protein sequence ID" value="MBO0953015.1"/>
    <property type="molecule type" value="Genomic_DNA"/>
</dbReference>
<dbReference type="Proteomes" id="UP000664628">
    <property type="component" value="Unassembled WGS sequence"/>
</dbReference>
<sequence>MTHTITIQTQDDTDFALLKSLAQRLGLRIEEDHQEMALSQSQENALLEQLAGGWQSEESGEQLAAMLQTARHFRSREQEL</sequence>
<comment type="caution">
    <text evidence="1">The sequence shown here is derived from an EMBL/GenBank/DDBJ whole genome shotgun (WGS) entry which is preliminary data.</text>
</comment>
<evidence type="ECO:0000313" key="2">
    <source>
        <dbReference type="Proteomes" id="UP000664628"/>
    </source>
</evidence>
<evidence type="ECO:0000313" key="1">
    <source>
        <dbReference type="EMBL" id="MBO0953015.1"/>
    </source>
</evidence>
<dbReference type="RefSeq" id="WP_207332967.1">
    <property type="nucleotide sequence ID" value="NZ_JAFMYW010000018.1"/>
</dbReference>